<feature type="transmembrane region" description="Helical" evidence="7">
    <location>
        <begin position="319"/>
        <end position="339"/>
    </location>
</feature>
<feature type="transmembrane region" description="Helical" evidence="7">
    <location>
        <begin position="136"/>
        <end position="154"/>
    </location>
</feature>
<dbReference type="Pfam" id="PF00953">
    <property type="entry name" value="Glycos_transf_4"/>
    <property type="match status" value="1"/>
</dbReference>
<dbReference type="PANTHER" id="PTHR22926">
    <property type="entry name" value="PHOSPHO-N-ACETYLMURAMOYL-PENTAPEPTIDE-TRANSFERASE"/>
    <property type="match status" value="1"/>
</dbReference>
<evidence type="ECO:0000256" key="5">
    <source>
        <dbReference type="ARBA" id="ARBA00022989"/>
    </source>
</evidence>
<organism evidence="8 9">
    <name type="scientific">Nitrososphaera gargensis (strain Ga9.2)</name>
    <dbReference type="NCBI Taxonomy" id="1237085"/>
    <lineage>
        <taxon>Archaea</taxon>
        <taxon>Nitrososphaerota</taxon>
        <taxon>Nitrososphaeria</taxon>
        <taxon>Nitrososphaerales</taxon>
        <taxon>Nitrososphaeraceae</taxon>
        <taxon>Nitrososphaera</taxon>
    </lineage>
</organism>
<dbReference type="EMBL" id="CP002408">
    <property type="protein sequence ID" value="AFU57675.1"/>
    <property type="molecule type" value="Genomic_DNA"/>
</dbReference>
<feature type="transmembrane region" description="Helical" evidence="7">
    <location>
        <begin position="243"/>
        <end position="263"/>
    </location>
</feature>
<gene>
    <name evidence="8" type="ordered locus">Ngar_c07320</name>
</gene>
<keyword evidence="4 7" id="KW-0812">Transmembrane</keyword>
<proteinExistence type="predicted"/>
<dbReference type="HOGENOM" id="CLU_023982_4_0_2"/>
<keyword evidence="2" id="KW-1003">Cell membrane</keyword>
<feature type="transmembrane region" description="Helical" evidence="7">
    <location>
        <begin position="166"/>
        <end position="188"/>
    </location>
</feature>
<evidence type="ECO:0000256" key="3">
    <source>
        <dbReference type="ARBA" id="ARBA00022679"/>
    </source>
</evidence>
<feature type="transmembrane region" description="Helical" evidence="7">
    <location>
        <begin position="107"/>
        <end position="124"/>
    </location>
</feature>
<reference evidence="8 9" key="1">
    <citation type="journal article" date="2012" name="Environ. Microbiol.">
        <title>The genome of the ammonia-oxidizing Candidatus Nitrososphaera gargensis: insights into metabolic versatility and environmental adaptations.</title>
        <authorList>
            <person name="Spang A."/>
            <person name="Poehlein A."/>
            <person name="Offre P."/>
            <person name="Zumbragel S."/>
            <person name="Haider S."/>
            <person name="Rychlik N."/>
            <person name="Nowka B."/>
            <person name="Schmeisser C."/>
            <person name="Lebedeva E.V."/>
            <person name="Rattei T."/>
            <person name="Bohm C."/>
            <person name="Schmid M."/>
            <person name="Galushko A."/>
            <person name="Hatzenpichler R."/>
            <person name="Weinmaier T."/>
            <person name="Daniel R."/>
            <person name="Schleper C."/>
            <person name="Spieck E."/>
            <person name="Streit W."/>
            <person name="Wagner M."/>
        </authorList>
    </citation>
    <scope>NUCLEOTIDE SEQUENCE [LARGE SCALE GENOMIC DNA]</scope>
    <source>
        <strain evidence="9">Ga9.2</strain>
    </source>
</reference>
<evidence type="ECO:0000256" key="4">
    <source>
        <dbReference type="ARBA" id="ARBA00022692"/>
    </source>
</evidence>
<comment type="subcellular location">
    <subcellularLocation>
        <location evidence="1">Cell membrane</location>
        <topology evidence="1">Multi-pass membrane protein</topology>
    </subcellularLocation>
</comment>
<feature type="transmembrane region" description="Helical" evidence="7">
    <location>
        <begin position="6"/>
        <end position="30"/>
    </location>
</feature>
<dbReference type="PANTHER" id="PTHR22926:SF3">
    <property type="entry name" value="UNDECAPRENYL-PHOSPHATE ALPHA-N-ACETYLGLUCOSAMINYL 1-PHOSPHATE TRANSFERASE"/>
    <property type="match status" value="1"/>
</dbReference>
<feature type="transmembrane region" description="Helical" evidence="7">
    <location>
        <begin position="194"/>
        <end position="211"/>
    </location>
</feature>
<evidence type="ECO:0000256" key="2">
    <source>
        <dbReference type="ARBA" id="ARBA00022475"/>
    </source>
</evidence>
<dbReference type="RefSeq" id="WP_015018220.1">
    <property type="nucleotide sequence ID" value="NC_018719.1"/>
</dbReference>
<accession>K0IDG1</accession>
<dbReference type="PATRIC" id="fig|1237085.11.peg.707"/>
<dbReference type="FunCoup" id="K0IDG1">
    <property type="interactions" value="165"/>
</dbReference>
<feature type="transmembrane region" description="Helical" evidence="7">
    <location>
        <begin position="77"/>
        <end position="95"/>
    </location>
</feature>
<evidence type="ECO:0000256" key="7">
    <source>
        <dbReference type="SAM" id="Phobius"/>
    </source>
</evidence>
<dbReference type="AlphaFoldDB" id="K0IDG1"/>
<dbReference type="GO" id="GO:0005886">
    <property type="term" value="C:plasma membrane"/>
    <property type="evidence" value="ECO:0007669"/>
    <property type="project" value="UniProtKB-SubCell"/>
</dbReference>
<evidence type="ECO:0000256" key="1">
    <source>
        <dbReference type="ARBA" id="ARBA00004651"/>
    </source>
</evidence>
<keyword evidence="6 7" id="KW-0472">Membrane</keyword>
<dbReference type="KEGG" id="nga:Ngar_c07320"/>
<evidence type="ECO:0000256" key="6">
    <source>
        <dbReference type="ARBA" id="ARBA00023136"/>
    </source>
</evidence>
<sequence>MLDVVNLLIYGAIVSAISFFVILFLTPAAIRSLAAKGKTVPDAHKQDKPLIPRPAGPVIMAGIATAEIVLYLLTMNAAVLAVLLATAIAFAVGYIDDSRVMPGWFKPVALLAAAVPLVALNFLYPGEVHSDSLNLIFGRAFIPLLYIPLIFVIMPITGNTINSIDVLNGVASGFIIIATIPLLASIAIFGSHEVFLAALPLLFAAIAFYKYHKFPSRIFPGDSGTLLLGAMYGALAIAGSSEIIGVIALLPAVMNSFLFLASVKRIVEHRQVKARPTVLLDDYKLAASTDSAAPATLVRLIVADRPLGEKEVGYKIFKLAAFTALLAFVSIAIQYYVVIVRL</sequence>
<dbReference type="BioCyc" id="CNIT1237085:G1324-730-MONOMER"/>
<dbReference type="STRING" id="1237085.Ngar_c07320"/>
<keyword evidence="5 7" id="KW-1133">Transmembrane helix</keyword>
<evidence type="ECO:0000313" key="8">
    <source>
        <dbReference type="EMBL" id="AFU57675.1"/>
    </source>
</evidence>
<name>K0IDG1_NITGG</name>
<dbReference type="InterPro" id="IPR000715">
    <property type="entry name" value="Glycosyl_transferase_4"/>
</dbReference>
<evidence type="ECO:0000313" key="9">
    <source>
        <dbReference type="Proteomes" id="UP000008037"/>
    </source>
</evidence>
<dbReference type="GeneID" id="13795127"/>
<dbReference type="GO" id="GO:0044038">
    <property type="term" value="P:cell wall macromolecule biosynthetic process"/>
    <property type="evidence" value="ECO:0007669"/>
    <property type="project" value="TreeGrafter"/>
</dbReference>
<dbReference type="GO" id="GO:0016780">
    <property type="term" value="F:phosphotransferase activity, for other substituted phosphate groups"/>
    <property type="evidence" value="ECO:0007669"/>
    <property type="project" value="InterPro"/>
</dbReference>
<protein>
    <submittedName>
        <fullName evidence="8">Putative glycosyl transferase, family 4</fullName>
    </submittedName>
</protein>
<dbReference type="InParanoid" id="K0IDG1"/>
<dbReference type="Proteomes" id="UP000008037">
    <property type="component" value="Chromosome"/>
</dbReference>
<dbReference type="OrthoDB" id="34534at2157"/>
<keyword evidence="3 8" id="KW-0808">Transferase</keyword>
<dbReference type="GO" id="GO:0071555">
    <property type="term" value="P:cell wall organization"/>
    <property type="evidence" value="ECO:0007669"/>
    <property type="project" value="TreeGrafter"/>
</dbReference>
<feature type="transmembrane region" description="Helical" evidence="7">
    <location>
        <begin position="218"/>
        <end position="237"/>
    </location>
</feature>
<keyword evidence="9" id="KW-1185">Reference proteome</keyword>